<organism evidence="4">
    <name type="scientific">uncultured Dysgonomonas sp</name>
    <dbReference type="NCBI Taxonomy" id="206096"/>
    <lineage>
        <taxon>Bacteria</taxon>
        <taxon>Pseudomonadati</taxon>
        <taxon>Bacteroidota</taxon>
        <taxon>Bacteroidia</taxon>
        <taxon>Bacteroidales</taxon>
        <taxon>Dysgonomonadaceae</taxon>
        <taxon>Dysgonomonas</taxon>
        <taxon>environmental samples</taxon>
    </lineage>
</organism>
<dbReference type="InterPro" id="IPR012341">
    <property type="entry name" value="6hp_glycosidase-like_sf"/>
</dbReference>
<evidence type="ECO:0000259" key="3">
    <source>
        <dbReference type="Pfam" id="PF17390"/>
    </source>
</evidence>
<name>A0A212J861_9BACT</name>
<feature type="signal peptide" evidence="1">
    <location>
        <begin position="1"/>
        <end position="23"/>
    </location>
</feature>
<dbReference type="PANTHER" id="PTHR34987:SF2">
    <property type="entry name" value="B, PUTATIVE (AFU_ORTHOLOGUE AFUA_7G05040)-RELATED"/>
    <property type="match status" value="1"/>
</dbReference>
<evidence type="ECO:0000259" key="2">
    <source>
        <dbReference type="Pfam" id="PF17389"/>
    </source>
</evidence>
<dbReference type="PANTHER" id="PTHR34987">
    <property type="entry name" value="C, PUTATIVE (AFU_ORTHOLOGUE AFUA_3G02880)-RELATED"/>
    <property type="match status" value="1"/>
</dbReference>
<dbReference type="SUPFAM" id="SSF48208">
    <property type="entry name" value="Six-hairpin glycosidases"/>
    <property type="match status" value="1"/>
</dbReference>
<dbReference type="InterPro" id="IPR035396">
    <property type="entry name" value="Bac_rhamnosid6H"/>
</dbReference>
<dbReference type="Pfam" id="PF17390">
    <property type="entry name" value="Bac_rhamnosid_C"/>
    <property type="match status" value="1"/>
</dbReference>
<dbReference type="Gene3D" id="1.50.10.10">
    <property type="match status" value="1"/>
</dbReference>
<dbReference type="InterPro" id="IPR008979">
    <property type="entry name" value="Galactose-bd-like_sf"/>
</dbReference>
<dbReference type="InterPro" id="IPR008928">
    <property type="entry name" value="6-hairpin_glycosidase_sf"/>
</dbReference>
<protein>
    <recommendedName>
        <fullName evidence="5">Alpha-L-rhamnosidase</fullName>
    </recommendedName>
</protein>
<evidence type="ECO:0000313" key="4">
    <source>
        <dbReference type="EMBL" id="SBV95599.1"/>
    </source>
</evidence>
<dbReference type="Pfam" id="PF17389">
    <property type="entry name" value="Bac_rhamnosid6H"/>
    <property type="match status" value="1"/>
</dbReference>
<accession>A0A212J861</accession>
<dbReference type="RefSeq" id="WP_296939390.1">
    <property type="nucleotide sequence ID" value="NZ_LT599032.1"/>
</dbReference>
<keyword evidence="1" id="KW-0732">Signal</keyword>
<dbReference type="SUPFAM" id="SSF49785">
    <property type="entry name" value="Galactose-binding domain-like"/>
    <property type="match status" value="1"/>
</dbReference>
<dbReference type="Gene3D" id="2.60.420.10">
    <property type="entry name" value="Maltose phosphorylase, domain 3"/>
    <property type="match status" value="1"/>
</dbReference>
<evidence type="ECO:0000256" key="1">
    <source>
        <dbReference type="SAM" id="SignalP"/>
    </source>
</evidence>
<dbReference type="GO" id="GO:0005975">
    <property type="term" value="P:carbohydrate metabolic process"/>
    <property type="evidence" value="ECO:0007669"/>
    <property type="project" value="InterPro"/>
</dbReference>
<sequence length="763" mass="86207">MKNIINIFLLLVCYLTSSQITNAQSRWITSTDETINEPNTWIAYRKDVSVEKVPAAVIARIAVDSKYWLWINGKMVVFEGGLKRGPNPIDTYYDEVNIAPFLKSGENKIAVLLWYFGKDGFSHKSSGKAGLIFDAKLGTQNLVSDASWLCKRHPAYGNTGEPFPNYRLPESNIRFDAREDIDDWQTADCQSLYGFENAVELGNWGDAPWNNLIKRPIPFWKDFGLKKASKLQRVKGVERDTVIACLPYNMQMTPIVDISDKDGGNLISIFTDHMEAGGDINLRAEYITKKGSQNYESLGWLNGQKIYVTVPSGVKIDGVRYRETGYDTEMEGAFSCSDTFYMRFWDKALRTLYINMRDTYFDCPDRERAQWWGDVVVLMGQSFYTYSPSTHSLMSKAIKELAAWQKNDGTLFSPIPAGNYNSELPGQMLASIGYYGFWNYYMNTGDKETIKAVYPAVKKYLSLWSQDNTGLTDFRAGGWTWGDWGDNKDIRLIFAGWHYLALKGAALMADELGFVDDAEGYRAIMDRVKAGYNSCWNGLEYRHHDYKDSTDDRVQALAVIAGIADRTKYPDIIKLLNTQFYASPYMEKYVMEALFIMGEGKYAMERTKNRFSNMVDYKGYTTLFEGWDVGGYGGGSTNHAWSGGALTVLAQYLCGVYPLEPGYKVFKIEPNPASLSDASITIPSIAGKIKSGFVNTDNEFLLKFSVPHGTQAVVYLPESRDKTITVNGKKLSLGQYKPKEIYKHQTKHTLAFPAGNYILSVKN</sequence>
<dbReference type="InterPro" id="IPR035398">
    <property type="entry name" value="Bac_rhamnosid_C"/>
</dbReference>
<feature type="chain" id="PRO_5013143544" description="Alpha-L-rhamnosidase" evidence="1">
    <location>
        <begin position="24"/>
        <end position="763"/>
    </location>
</feature>
<evidence type="ECO:0008006" key="5">
    <source>
        <dbReference type="Google" id="ProtNLM"/>
    </source>
</evidence>
<dbReference type="EMBL" id="FLUM01000001">
    <property type="protein sequence ID" value="SBV95599.1"/>
    <property type="molecule type" value="Genomic_DNA"/>
</dbReference>
<feature type="domain" description="Alpha-L-rhamnosidase six-hairpin glycosidase" evidence="2">
    <location>
        <begin position="331"/>
        <end position="649"/>
    </location>
</feature>
<reference evidence="4" key="1">
    <citation type="submission" date="2016-04" db="EMBL/GenBank/DDBJ databases">
        <authorList>
            <person name="Evans L.H."/>
            <person name="Alamgir A."/>
            <person name="Owens N."/>
            <person name="Weber N.D."/>
            <person name="Virtaneva K."/>
            <person name="Barbian K."/>
            <person name="Babar A."/>
            <person name="Rosenke K."/>
        </authorList>
    </citation>
    <scope>NUCLEOTIDE SEQUENCE</scope>
    <source>
        <strain evidence="4">86-1</strain>
    </source>
</reference>
<gene>
    <name evidence="4" type="ORF">KL86DYS1_11435</name>
</gene>
<dbReference type="AlphaFoldDB" id="A0A212J861"/>
<dbReference type="Gene3D" id="2.60.120.260">
    <property type="entry name" value="Galactose-binding domain-like"/>
    <property type="match status" value="1"/>
</dbReference>
<proteinExistence type="predicted"/>
<feature type="domain" description="Alpha-L-rhamnosidase C-terminal" evidence="3">
    <location>
        <begin position="655"/>
        <end position="728"/>
    </location>
</feature>